<dbReference type="Proteomes" id="UP000192393">
    <property type="component" value="Unassembled WGS sequence"/>
</dbReference>
<sequence length="280" mass="32165">MYQWKTYQDSLYINLPEGSIEFDMYEVSSLEDIGSIESFKELTNFFRGTYSSLQIPTQTAKLLDEALEDIDLVSLREEFITLGCALQYAYCNNIGSENDEDLKTLALEKEDIKGLFRALRKYLFSTSHSEELPSITIKIDTGDNINIKNPLVLKTIYGALCDKFLLTRENYVQQKEGILSKTLQIKPDKFSENVKVEFINAIYNFIYSENNPNRPRIDKALKKSTLEFIAAFFALFEVPINNSAPFVNNPSIGNISQIYDNVDIKNLKHYIERPPSIEIK</sequence>
<organism evidence="1 2">
    <name type="scientific">Moheibacter sediminis</name>
    <dbReference type="NCBI Taxonomy" id="1434700"/>
    <lineage>
        <taxon>Bacteria</taxon>
        <taxon>Pseudomonadati</taxon>
        <taxon>Bacteroidota</taxon>
        <taxon>Flavobacteriia</taxon>
        <taxon>Flavobacteriales</taxon>
        <taxon>Weeksellaceae</taxon>
        <taxon>Moheibacter</taxon>
    </lineage>
</organism>
<dbReference type="AlphaFoldDB" id="A0A1W2C837"/>
<dbReference type="EMBL" id="FWXS01000009">
    <property type="protein sequence ID" value="SMC81281.1"/>
    <property type="molecule type" value="Genomic_DNA"/>
</dbReference>
<name>A0A1W2C837_9FLAO</name>
<proteinExistence type="predicted"/>
<reference evidence="1 2" key="1">
    <citation type="submission" date="2017-04" db="EMBL/GenBank/DDBJ databases">
        <authorList>
            <person name="Afonso C.L."/>
            <person name="Miller P.J."/>
            <person name="Scott M.A."/>
            <person name="Spackman E."/>
            <person name="Goraichik I."/>
            <person name="Dimitrov K.M."/>
            <person name="Suarez D.L."/>
            <person name="Swayne D.E."/>
        </authorList>
    </citation>
    <scope>NUCLEOTIDE SEQUENCE [LARGE SCALE GENOMIC DNA]</scope>
    <source>
        <strain evidence="1 2">CGMCC 1.12708</strain>
    </source>
</reference>
<gene>
    <name evidence="1" type="ORF">SAMN06296427_10954</name>
</gene>
<keyword evidence="2" id="KW-1185">Reference proteome</keyword>
<evidence type="ECO:0000313" key="2">
    <source>
        <dbReference type="Proteomes" id="UP000192393"/>
    </source>
</evidence>
<accession>A0A1W2C837</accession>
<protein>
    <submittedName>
        <fullName evidence="1">Uncharacterized protein</fullName>
    </submittedName>
</protein>
<dbReference type="STRING" id="1434700.SAMN06296427_10954"/>
<evidence type="ECO:0000313" key="1">
    <source>
        <dbReference type="EMBL" id="SMC81281.1"/>
    </source>
</evidence>